<keyword evidence="1" id="KW-0472">Membrane</keyword>
<keyword evidence="1" id="KW-0812">Transmembrane</keyword>
<evidence type="ECO:0000313" key="3">
    <source>
        <dbReference type="Proteomes" id="UP001623558"/>
    </source>
</evidence>
<accession>A0ABW8RWD2</accession>
<dbReference type="EMBL" id="JBEWZH010000004">
    <property type="protein sequence ID" value="MFL0162222.1"/>
    <property type="molecule type" value="Genomic_DNA"/>
</dbReference>
<evidence type="ECO:0000313" key="2">
    <source>
        <dbReference type="EMBL" id="MFL0162222.1"/>
    </source>
</evidence>
<proteinExistence type="predicted"/>
<keyword evidence="3" id="KW-1185">Reference proteome</keyword>
<sequence>MALCCIVYTLPYSILTLYILINHVMETAK</sequence>
<organism evidence="2 3">
    <name type="scientific">Aquirufa salirivi</name>
    <dbReference type="NCBI Taxonomy" id="3104729"/>
    <lineage>
        <taxon>Bacteria</taxon>
        <taxon>Pseudomonadati</taxon>
        <taxon>Bacteroidota</taxon>
        <taxon>Cytophagia</taxon>
        <taxon>Cytophagales</taxon>
        <taxon>Flectobacillaceae</taxon>
        <taxon>Aquirufa</taxon>
    </lineage>
</organism>
<reference evidence="2 3" key="1">
    <citation type="submission" date="2024-07" db="EMBL/GenBank/DDBJ databases">
        <authorList>
            <person name="Pitt A."/>
            <person name="Hahn M.W."/>
        </authorList>
    </citation>
    <scope>NUCLEOTIDE SEQUENCE [LARGE SCALE GENOMIC DNA]</scope>
    <source>
        <strain evidence="2 3">1-SAACH-A3</strain>
    </source>
</reference>
<name>A0ABW8RWD2_9BACT</name>
<dbReference type="Proteomes" id="UP001623558">
    <property type="component" value="Unassembled WGS sequence"/>
</dbReference>
<feature type="transmembrane region" description="Helical" evidence="1">
    <location>
        <begin position="6"/>
        <end position="25"/>
    </location>
</feature>
<gene>
    <name evidence="2" type="ORF">U0R11_07435</name>
</gene>
<protein>
    <submittedName>
        <fullName evidence="2">DUF5408 family protein</fullName>
    </submittedName>
</protein>
<dbReference type="RefSeq" id="WP_406751097.1">
    <property type="nucleotide sequence ID" value="NZ_JBEWZH010000004.1"/>
</dbReference>
<comment type="caution">
    <text evidence="2">The sequence shown here is derived from an EMBL/GenBank/DDBJ whole genome shotgun (WGS) entry which is preliminary data.</text>
</comment>
<evidence type="ECO:0000256" key="1">
    <source>
        <dbReference type="SAM" id="Phobius"/>
    </source>
</evidence>
<keyword evidence="1" id="KW-1133">Transmembrane helix</keyword>